<evidence type="ECO:0000313" key="1">
    <source>
        <dbReference type="EMBL" id="JAE35928.1"/>
    </source>
</evidence>
<organism evidence="1">
    <name type="scientific">Arundo donax</name>
    <name type="common">Giant reed</name>
    <name type="synonym">Donax arundinaceus</name>
    <dbReference type="NCBI Taxonomy" id="35708"/>
    <lineage>
        <taxon>Eukaryota</taxon>
        <taxon>Viridiplantae</taxon>
        <taxon>Streptophyta</taxon>
        <taxon>Embryophyta</taxon>
        <taxon>Tracheophyta</taxon>
        <taxon>Spermatophyta</taxon>
        <taxon>Magnoliopsida</taxon>
        <taxon>Liliopsida</taxon>
        <taxon>Poales</taxon>
        <taxon>Poaceae</taxon>
        <taxon>PACMAD clade</taxon>
        <taxon>Arundinoideae</taxon>
        <taxon>Arundineae</taxon>
        <taxon>Arundo</taxon>
    </lineage>
</organism>
<accession>A0A0A9HSM4</accession>
<name>A0A0A9HSM4_ARUDO</name>
<reference evidence="1" key="1">
    <citation type="submission" date="2014-09" db="EMBL/GenBank/DDBJ databases">
        <authorList>
            <person name="Magalhaes I.L.F."/>
            <person name="Oliveira U."/>
            <person name="Santos F.R."/>
            <person name="Vidigal T.H.D.A."/>
            <person name="Brescovit A.D."/>
            <person name="Santos A.J."/>
        </authorList>
    </citation>
    <scope>NUCLEOTIDE SEQUENCE</scope>
    <source>
        <tissue evidence="1">Shoot tissue taken approximately 20 cm above the soil surface</tissue>
    </source>
</reference>
<protein>
    <submittedName>
        <fullName evidence="1">Uncharacterized protein</fullName>
    </submittedName>
</protein>
<proteinExistence type="predicted"/>
<reference evidence="1" key="2">
    <citation type="journal article" date="2015" name="Data Brief">
        <title>Shoot transcriptome of the giant reed, Arundo donax.</title>
        <authorList>
            <person name="Barrero R.A."/>
            <person name="Guerrero F.D."/>
            <person name="Moolhuijzen P."/>
            <person name="Goolsby J.A."/>
            <person name="Tidwell J."/>
            <person name="Bellgard S.E."/>
            <person name="Bellgard M.I."/>
        </authorList>
    </citation>
    <scope>NUCLEOTIDE SEQUENCE</scope>
    <source>
        <tissue evidence="1">Shoot tissue taken approximately 20 cm above the soil surface</tissue>
    </source>
</reference>
<sequence>MEIEYQIQLAYLEKLKKQSKQ</sequence>
<dbReference type="AlphaFoldDB" id="A0A0A9HSM4"/>
<dbReference type="EMBL" id="GBRH01161968">
    <property type="protein sequence ID" value="JAE35928.1"/>
    <property type="molecule type" value="Transcribed_RNA"/>
</dbReference>